<evidence type="ECO:0000313" key="1">
    <source>
        <dbReference type="EMBL" id="KRY30706.1"/>
    </source>
</evidence>
<dbReference type="AlphaFoldDB" id="A0A0V1B140"/>
<evidence type="ECO:0000313" key="2">
    <source>
        <dbReference type="Proteomes" id="UP000054653"/>
    </source>
</evidence>
<sequence length="63" mass="7166">MYSLHASITVTIQNRNSTPHRRTLLCLTDRVRFGCTDNRLSAKLSRISVLNSSARIPQLAVRR</sequence>
<name>A0A0V1B140_TRIBR</name>
<organism evidence="1 2">
    <name type="scientific">Trichinella britovi</name>
    <name type="common">Parasitic roundworm</name>
    <dbReference type="NCBI Taxonomy" id="45882"/>
    <lineage>
        <taxon>Eukaryota</taxon>
        <taxon>Metazoa</taxon>
        <taxon>Ecdysozoa</taxon>
        <taxon>Nematoda</taxon>
        <taxon>Enoplea</taxon>
        <taxon>Dorylaimia</taxon>
        <taxon>Trichinellida</taxon>
        <taxon>Trichinellidae</taxon>
        <taxon>Trichinella</taxon>
    </lineage>
</organism>
<keyword evidence="2" id="KW-1185">Reference proteome</keyword>
<dbReference type="EMBL" id="JYDI01001445">
    <property type="protein sequence ID" value="KRY30706.1"/>
    <property type="molecule type" value="Genomic_DNA"/>
</dbReference>
<protein>
    <submittedName>
        <fullName evidence="1">Uncharacterized protein</fullName>
    </submittedName>
</protein>
<proteinExistence type="predicted"/>
<comment type="caution">
    <text evidence="1">The sequence shown here is derived from an EMBL/GenBank/DDBJ whole genome shotgun (WGS) entry which is preliminary data.</text>
</comment>
<accession>A0A0V1B140</accession>
<gene>
    <name evidence="1" type="ORF">T03_17235</name>
</gene>
<dbReference type="Proteomes" id="UP000054653">
    <property type="component" value="Unassembled WGS sequence"/>
</dbReference>
<reference evidence="1 2" key="1">
    <citation type="submission" date="2015-01" db="EMBL/GenBank/DDBJ databases">
        <title>Evolution of Trichinella species and genotypes.</title>
        <authorList>
            <person name="Korhonen P.K."/>
            <person name="Edoardo P."/>
            <person name="Giuseppe L.R."/>
            <person name="Gasser R.B."/>
        </authorList>
    </citation>
    <scope>NUCLEOTIDE SEQUENCE [LARGE SCALE GENOMIC DNA]</scope>
    <source>
        <strain evidence="1">ISS120</strain>
    </source>
</reference>